<dbReference type="EMBL" id="CBXI010000044">
    <property type="protein sequence ID" value="CDL92688.1"/>
    <property type="molecule type" value="Genomic_DNA"/>
</dbReference>
<dbReference type="PANTHER" id="PTHR43777:SF1">
    <property type="entry name" value="MOLYBDENUM COFACTOR CYTIDYLYLTRANSFERASE"/>
    <property type="match status" value="1"/>
</dbReference>
<dbReference type="InterPro" id="IPR025877">
    <property type="entry name" value="MobA-like_NTP_Trfase"/>
</dbReference>
<dbReference type="InterPro" id="IPR017696">
    <property type="entry name" value="Mo_hydrolase_YgfJ"/>
</dbReference>
<name>W6N7G3_CLOTY</name>
<dbReference type="CDD" id="cd04182">
    <property type="entry name" value="GT_2_like_f"/>
    <property type="match status" value="1"/>
</dbReference>
<dbReference type="Proteomes" id="UP000019482">
    <property type="component" value="Unassembled WGS sequence"/>
</dbReference>
<accession>W6N7G3</accession>
<dbReference type="Gene3D" id="3.90.550.10">
    <property type="entry name" value="Spore Coat Polysaccharide Biosynthesis Protein SpsA, Chain A"/>
    <property type="match status" value="1"/>
</dbReference>
<reference evidence="2 3" key="1">
    <citation type="journal article" date="2015" name="Genome Announc.">
        <title>Draft Genome Sequence of Clostridium tyrobutyricum Strain DIVETGP, Isolated from Cow's Milk for Grana Padano Production.</title>
        <authorList>
            <person name="Soggiu A."/>
            <person name="Piras C."/>
            <person name="Gaiarsa S."/>
            <person name="Sassera D."/>
            <person name="Roncada P."/>
            <person name="Bendixen E."/>
            <person name="Brasca M."/>
            <person name="Bonizzi L."/>
        </authorList>
    </citation>
    <scope>NUCLEOTIDE SEQUENCE [LARGE SCALE GENOMIC DNA]</scope>
    <source>
        <strain evidence="2 3">DIVETGP</strain>
    </source>
</reference>
<sequence>MISAIIMASGFGRRMGINKLFLPYKGKYLVEHIIEVVSKYNFYEKVIVARDDIILELGKQKGLLGIKNNRAHIGQSESIKLALKYAQKTEGYMFFTADQPFIDIQTINLLVYSFNVNNQNIIVPKYGNRRGSPVIFPLRFVDELKSLEGDVGGGKVMNCHREDITFVELKNGISLMDVDTKEDYRRLIVVKE</sequence>
<dbReference type="GeneID" id="29419428"/>
<keyword evidence="2" id="KW-0548">Nucleotidyltransferase</keyword>
<evidence type="ECO:0000313" key="2">
    <source>
        <dbReference type="EMBL" id="CDL92688.1"/>
    </source>
</evidence>
<feature type="domain" description="MobA-like NTP transferase" evidence="1">
    <location>
        <begin position="4"/>
        <end position="158"/>
    </location>
</feature>
<dbReference type="AlphaFoldDB" id="W6N7G3"/>
<proteinExistence type="predicted"/>
<dbReference type="PANTHER" id="PTHR43777">
    <property type="entry name" value="MOLYBDENUM COFACTOR CYTIDYLYLTRANSFERASE"/>
    <property type="match status" value="1"/>
</dbReference>
<keyword evidence="2" id="KW-0808">Transferase</keyword>
<evidence type="ECO:0000259" key="1">
    <source>
        <dbReference type="Pfam" id="PF12804"/>
    </source>
</evidence>
<dbReference type="NCBIfam" id="TIGR03310">
    <property type="entry name" value="matur_MocA_YgfJ"/>
    <property type="match status" value="1"/>
</dbReference>
<dbReference type="GO" id="GO:0016779">
    <property type="term" value="F:nucleotidyltransferase activity"/>
    <property type="evidence" value="ECO:0007669"/>
    <property type="project" value="UniProtKB-KW"/>
</dbReference>
<dbReference type="OrthoDB" id="9797742at2"/>
<dbReference type="Pfam" id="PF12804">
    <property type="entry name" value="NTP_transf_3"/>
    <property type="match status" value="1"/>
</dbReference>
<protein>
    <submittedName>
        <fullName evidence="2">CTP:molybdopterin cytidylyltransferase</fullName>
    </submittedName>
</protein>
<gene>
    <name evidence="2" type="ORF">CTDIVETGP_2758</name>
</gene>
<dbReference type="RefSeq" id="WP_017752138.1">
    <property type="nucleotide sequence ID" value="NZ_CBXI010000044.1"/>
</dbReference>
<dbReference type="SUPFAM" id="SSF53448">
    <property type="entry name" value="Nucleotide-diphospho-sugar transferases"/>
    <property type="match status" value="1"/>
</dbReference>
<dbReference type="InterPro" id="IPR029044">
    <property type="entry name" value="Nucleotide-diphossugar_trans"/>
</dbReference>
<comment type="caution">
    <text evidence="2">The sequence shown here is derived from an EMBL/GenBank/DDBJ whole genome shotgun (WGS) entry which is preliminary data.</text>
</comment>
<organism evidence="2 3">
    <name type="scientific">Clostridium tyrobutyricum DIVETGP</name>
    <dbReference type="NCBI Taxonomy" id="1408889"/>
    <lineage>
        <taxon>Bacteria</taxon>
        <taxon>Bacillati</taxon>
        <taxon>Bacillota</taxon>
        <taxon>Clostridia</taxon>
        <taxon>Eubacteriales</taxon>
        <taxon>Clostridiaceae</taxon>
        <taxon>Clostridium</taxon>
    </lineage>
</organism>
<evidence type="ECO:0000313" key="3">
    <source>
        <dbReference type="Proteomes" id="UP000019482"/>
    </source>
</evidence>
<keyword evidence="3" id="KW-1185">Reference proteome</keyword>